<name>D8SB72_SELML</name>
<dbReference type="PRINTS" id="PR00385">
    <property type="entry name" value="P450"/>
</dbReference>
<dbReference type="eggNOG" id="KOG0157">
    <property type="taxonomic scope" value="Eukaryota"/>
</dbReference>
<evidence type="ECO:0000313" key="7">
    <source>
        <dbReference type="EMBL" id="EFJ18339.1"/>
    </source>
</evidence>
<sequence>MNSTDKVRNISGVFEGLSYPNPLVFITGIAAAVFLAVLLSAEKRNHKGPKRWPLVGSYFQVVKNFPVLHDWFLSYFSSECRTIAVDWGTFYNILTIDPANVEHILKTNFANYPKGRVSRARNYDFMGDGIFNSDGEMWKRHRKLASYEFSSKKVNEYSGQVFKKAAVRMMEVLENIASTKTSFDFQDISMRMTLDSICEVAFGVELNTLSPSLPAVPFAASFDRVNELIVRRLIGPVWKILRALNLGSERELKNQIQVLDSFTFQVIENRRREIEACEKSGKEYVSFFLPNTTFSYSFVFQERQDLLSRFMTSTGASDAYQDRELRDAILNFIIAGRDTTAITLSWFIYCICNNPRVAKEIRLELDRTFGSESNTLTFSAFAQLLSTENLRTLHYLHACISETLRLYPPVPRDGKYAANDDVLPDGTKVKRGDSVAYVQYSMGRMEFLWGPDALEFKPERWIKNSEYQPQSPFVYTAFQAGPRICLGKDAAYLQAKITAAMLMRFFNFELVKDHVVHYRLLMVLAMVNGIKVNVSRL</sequence>
<dbReference type="Gramene" id="EFJ18339">
    <property type="protein sequence ID" value="EFJ18339"/>
    <property type="gene ID" value="SELMODRAFT_112911"/>
</dbReference>
<accession>D8SB72</accession>
<keyword evidence="6" id="KW-1133">Transmembrane helix</keyword>
<dbReference type="Pfam" id="PF00067">
    <property type="entry name" value="p450"/>
    <property type="match status" value="1"/>
</dbReference>
<protein>
    <submittedName>
        <fullName evidence="7">Uncharacterized protein</fullName>
    </submittedName>
</protein>
<proteinExistence type="inferred from homology"/>
<evidence type="ECO:0000256" key="2">
    <source>
        <dbReference type="ARBA" id="ARBA00022723"/>
    </source>
</evidence>
<keyword evidence="2 5" id="KW-0479">Metal-binding</keyword>
<keyword evidence="3" id="KW-0560">Oxidoreductase</keyword>
<dbReference type="STRING" id="88036.D8SB72"/>
<dbReference type="Gene3D" id="1.10.630.10">
    <property type="entry name" value="Cytochrome P450"/>
    <property type="match status" value="1"/>
</dbReference>
<feature type="binding site" description="axial binding residue" evidence="5">
    <location>
        <position position="485"/>
    </location>
    <ligand>
        <name>heme</name>
        <dbReference type="ChEBI" id="CHEBI:30413"/>
    </ligand>
    <ligandPart>
        <name>Fe</name>
        <dbReference type="ChEBI" id="CHEBI:18248"/>
    </ligandPart>
</feature>
<evidence type="ECO:0000256" key="6">
    <source>
        <dbReference type="SAM" id="Phobius"/>
    </source>
</evidence>
<keyword evidence="6" id="KW-0812">Transmembrane</keyword>
<evidence type="ECO:0000256" key="4">
    <source>
        <dbReference type="ARBA" id="ARBA00023004"/>
    </source>
</evidence>
<organism evidence="8">
    <name type="scientific">Selaginella moellendorffii</name>
    <name type="common">Spikemoss</name>
    <dbReference type="NCBI Taxonomy" id="88036"/>
    <lineage>
        <taxon>Eukaryota</taxon>
        <taxon>Viridiplantae</taxon>
        <taxon>Streptophyta</taxon>
        <taxon>Embryophyta</taxon>
        <taxon>Tracheophyta</taxon>
        <taxon>Lycopodiopsida</taxon>
        <taxon>Selaginellales</taxon>
        <taxon>Selaginellaceae</taxon>
        <taxon>Selaginella</taxon>
    </lineage>
</organism>
<keyword evidence="5" id="KW-0349">Heme</keyword>
<comment type="cofactor">
    <cofactor evidence="5">
        <name>heme</name>
        <dbReference type="ChEBI" id="CHEBI:30413"/>
    </cofactor>
</comment>
<feature type="transmembrane region" description="Helical" evidence="6">
    <location>
        <begin position="23"/>
        <end position="41"/>
    </location>
</feature>
<dbReference type="Proteomes" id="UP000001514">
    <property type="component" value="Unassembled WGS sequence"/>
</dbReference>
<dbReference type="KEGG" id="smo:SELMODRAFT_112911"/>
<dbReference type="GO" id="GO:0004497">
    <property type="term" value="F:monooxygenase activity"/>
    <property type="evidence" value="ECO:0007669"/>
    <property type="project" value="InterPro"/>
</dbReference>
<dbReference type="InterPro" id="IPR036396">
    <property type="entry name" value="Cyt_P450_sf"/>
</dbReference>
<dbReference type="EMBL" id="GL377610">
    <property type="protein sequence ID" value="EFJ18339.1"/>
    <property type="molecule type" value="Genomic_DNA"/>
</dbReference>
<dbReference type="PRINTS" id="PR00463">
    <property type="entry name" value="EP450I"/>
</dbReference>
<evidence type="ECO:0000313" key="8">
    <source>
        <dbReference type="Proteomes" id="UP000001514"/>
    </source>
</evidence>
<dbReference type="GO" id="GO:0005506">
    <property type="term" value="F:iron ion binding"/>
    <property type="evidence" value="ECO:0007669"/>
    <property type="project" value="InterPro"/>
</dbReference>
<dbReference type="InParanoid" id="D8SB72"/>
<keyword evidence="4 5" id="KW-0408">Iron</keyword>
<evidence type="ECO:0000256" key="3">
    <source>
        <dbReference type="ARBA" id="ARBA00023002"/>
    </source>
</evidence>
<dbReference type="HOGENOM" id="CLU_001570_27_2_1"/>
<dbReference type="GO" id="GO:0020037">
    <property type="term" value="F:heme binding"/>
    <property type="evidence" value="ECO:0007669"/>
    <property type="project" value="InterPro"/>
</dbReference>
<keyword evidence="8" id="KW-1185">Reference proteome</keyword>
<keyword evidence="6" id="KW-0472">Membrane</keyword>
<reference evidence="7 8" key="1">
    <citation type="journal article" date="2011" name="Science">
        <title>The Selaginella genome identifies genetic changes associated with the evolution of vascular plants.</title>
        <authorList>
            <person name="Banks J.A."/>
            <person name="Nishiyama T."/>
            <person name="Hasebe M."/>
            <person name="Bowman J.L."/>
            <person name="Gribskov M."/>
            <person name="dePamphilis C."/>
            <person name="Albert V.A."/>
            <person name="Aono N."/>
            <person name="Aoyama T."/>
            <person name="Ambrose B.A."/>
            <person name="Ashton N.W."/>
            <person name="Axtell M.J."/>
            <person name="Barker E."/>
            <person name="Barker M.S."/>
            <person name="Bennetzen J.L."/>
            <person name="Bonawitz N.D."/>
            <person name="Chapple C."/>
            <person name="Cheng C."/>
            <person name="Correa L.G."/>
            <person name="Dacre M."/>
            <person name="DeBarry J."/>
            <person name="Dreyer I."/>
            <person name="Elias M."/>
            <person name="Engstrom E.M."/>
            <person name="Estelle M."/>
            <person name="Feng L."/>
            <person name="Finet C."/>
            <person name="Floyd S.K."/>
            <person name="Frommer W.B."/>
            <person name="Fujita T."/>
            <person name="Gramzow L."/>
            <person name="Gutensohn M."/>
            <person name="Harholt J."/>
            <person name="Hattori M."/>
            <person name="Heyl A."/>
            <person name="Hirai T."/>
            <person name="Hiwatashi Y."/>
            <person name="Ishikawa M."/>
            <person name="Iwata M."/>
            <person name="Karol K.G."/>
            <person name="Koehler B."/>
            <person name="Kolukisaoglu U."/>
            <person name="Kubo M."/>
            <person name="Kurata T."/>
            <person name="Lalonde S."/>
            <person name="Li K."/>
            <person name="Li Y."/>
            <person name="Litt A."/>
            <person name="Lyons E."/>
            <person name="Manning G."/>
            <person name="Maruyama T."/>
            <person name="Michael T.P."/>
            <person name="Mikami K."/>
            <person name="Miyazaki S."/>
            <person name="Morinaga S."/>
            <person name="Murata T."/>
            <person name="Mueller-Roeber B."/>
            <person name="Nelson D.R."/>
            <person name="Obara M."/>
            <person name="Oguri Y."/>
            <person name="Olmstead R.G."/>
            <person name="Onodera N."/>
            <person name="Petersen B.L."/>
            <person name="Pils B."/>
            <person name="Prigge M."/>
            <person name="Rensing S.A."/>
            <person name="Riano-Pachon D.M."/>
            <person name="Roberts A.W."/>
            <person name="Sato Y."/>
            <person name="Scheller H.V."/>
            <person name="Schulz B."/>
            <person name="Schulz C."/>
            <person name="Shakirov E.V."/>
            <person name="Shibagaki N."/>
            <person name="Shinohara N."/>
            <person name="Shippen D.E."/>
            <person name="Soerensen I."/>
            <person name="Sotooka R."/>
            <person name="Sugimoto N."/>
            <person name="Sugita M."/>
            <person name="Sumikawa N."/>
            <person name="Tanurdzic M."/>
            <person name="Theissen G."/>
            <person name="Ulvskov P."/>
            <person name="Wakazuki S."/>
            <person name="Weng J.K."/>
            <person name="Willats W.W."/>
            <person name="Wipf D."/>
            <person name="Wolf P.G."/>
            <person name="Yang L."/>
            <person name="Zimmer A.D."/>
            <person name="Zhu Q."/>
            <person name="Mitros T."/>
            <person name="Hellsten U."/>
            <person name="Loque D."/>
            <person name="Otillar R."/>
            <person name="Salamov A."/>
            <person name="Schmutz J."/>
            <person name="Shapiro H."/>
            <person name="Lindquist E."/>
            <person name="Lucas S."/>
            <person name="Rokhsar D."/>
            <person name="Grigoriev I.V."/>
        </authorList>
    </citation>
    <scope>NUCLEOTIDE SEQUENCE [LARGE SCALE GENOMIC DNA]</scope>
</reference>
<dbReference type="InterPro" id="IPR002401">
    <property type="entry name" value="Cyt_P450_E_grp-I"/>
</dbReference>
<dbReference type="AlphaFoldDB" id="D8SB72"/>
<dbReference type="SUPFAM" id="SSF48264">
    <property type="entry name" value="Cytochrome P450"/>
    <property type="match status" value="1"/>
</dbReference>
<evidence type="ECO:0000256" key="1">
    <source>
        <dbReference type="ARBA" id="ARBA00010617"/>
    </source>
</evidence>
<dbReference type="PANTHER" id="PTHR24296">
    <property type="entry name" value="CYTOCHROME P450"/>
    <property type="match status" value="1"/>
</dbReference>
<dbReference type="OMA" id="FECINDT"/>
<gene>
    <name evidence="7" type="ORF">SELMODRAFT_112911</name>
</gene>
<evidence type="ECO:0000256" key="5">
    <source>
        <dbReference type="PIRSR" id="PIRSR602401-1"/>
    </source>
</evidence>
<comment type="similarity">
    <text evidence="1">Belongs to the cytochrome P450 family.</text>
</comment>
<dbReference type="InterPro" id="IPR001128">
    <property type="entry name" value="Cyt_P450"/>
</dbReference>
<dbReference type="GO" id="GO:0016705">
    <property type="term" value="F:oxidoreductase activity, acting on paired donors, with incorporation or reduction of molecular oxygen"/>
    <property type="evidence" value="ECO:0007669"/>
    <property type="project" value="InterPro"/>
</dbReference>
<dbReference type="CDD" id="cd11064">
    <property type="entry name" value="CYP86A"/>
    <property type="match status" value="1"/>
</dbReference>